<evidence type="ECO:0000256" key="1">
    <source>
        <dbReference type="PROSITE-ProRule" id="PRU00175"/>
    </source>
</evidence>
<sequence length="177" mass="19299">MSSSTGDAAIYSRKLDIFLIAIGSAGAVVTIYHCIMACWCDRRRFTSGDQSSANDPHTLPITDTPRSTENSVVHLIPAHKYEKRMAVDGGGGGVGKDVDGDGTCAICLSEFEEGEEIKTLPECKHSYHMPCIDMWLYSHSSCPMCRTNATPTSFNDRLQFQTQPNSGIVVHVLPTRG</sequence>
<organism evidence="6 7">
    <name type="scientific">Cucumis melo</name>
    <name type="common">Muskmelon</name>
    <dbReference type="NCBI Taxonomy" id="3656"/>
    <lineage>
        <taxon>Eukaryota</taxon>
        <taxon>Viridiplantae</taxon>
        <taxon>Streptophyta</taxon>
        <taxon>Embryophyta</taxon>
        <taxon>Tracheophyta</taxon>
        <taxon>Spermatophyta</taxon>
        <taxon>Magnoliopsida</taxon>
        <taxon>eudicotyledons</taxon>
        <taxon>Gunneridae</taxon>
        <taxon>Pentapetalae</taxon>
        <taxon>rosids</taxon>
        <taxon>fabids</taxon>
        <taxon>Cucurbitales</taxon>
        <taxon>Cucurbitaceae</taxon>
        <taxon>Benincaseae</taxon>
        <taxon>Cucumis</taxon>
    </lineage>
</organism>
<proteinExistence type="predicted"/>
<keyword evidence="6" id="KW-1185">Reference proteome</keyword>
<dbReference type="AlphaFoldDB" id="A0A1S3C9L0"/>
<dbReference type="GO" id="GO:0016567">
    <property type="term" value="P:protein ubiquitination"/>
    <property type="evidence" value="ECO:0007669"/>
    <property type="project" value="UniProtKB-UniPathway"/>
</dbReference>
<dbReference type="Proteomes" id="UP001652600">
    <property type="component" value="Chromosome 9"/>
</dbReference>
<dbReference type="InParanoid" id="A0A1S3C9L0"/>
<evidence type="ECO:0000313" key="6">
    <source>
        <dbReference type="Proteomes" id="UP001652600"/>
    </source>
</evidence>
<accession>A0A1S3C9L0</accession>
<protein>
    <submittedName>
        <fullName evidence="7">RING-H2 finger protein ATL52-like</fullName>
    </submittedName>
</protein>
<dbReference type="GeneID" id="103498194"/>
<feature type="domain" description="RING-type" evidence="4">
    <location>
        <begin position="104"/>
        <end position="146"/>
    </location>
</feature>
<gene>
    <name evidence="7" type="primary">LOC103498194</name>
    <name evidence="5" type="synonym">103498194</name>
</gene>
<dbReference type="PROSITE" id="PS50089">
    <property type="entry name" value="ZF_RING_2"/>
    <property type="match status" value="1"/>
</dbReference>
<dbReference type="Pfam" id="PF13639">
    <property type="entry name" value="zf-RING_2"/>
    <property type="match status" value="1"/>
</dbReference>
<keyword evidence="3" id="KW-1133">Transmembrane helix</keyword>
<keyword evidence="3" id="KW-0472">Membrane</keyword>
<dbReference type="Gramene" id="MELO3C021656.2.1">
    <property type="protein sequence ID" value="MELO3C021656.2.1"/>
    <property type="gene ID" value="MELO3C021656.2"/>
</dbReference>
<dbReference type="CDD" id="cd16461">
    <property type="entry name" value="RING-H2_EL5-like"/>
    <property type="match status" value="1"/>
</dbReference>
<feature type="region of interest" description="Disordered" evidence="2">
    <location>
        <begin position="47"/>
        <end position="66"/>
    </location>
</feature>
<reference evidence="7" key="2">
    <citation type="submission" date="2025-04" db="UniProtKB">
        <authorList>
            <consortium name="RefSeq"/>
        </authorList>
    </citation>
    <scope>IDENTIFICATION</scope>
</reference>
<evidence type="ECO:0000259" key="4">
    <source>
        <dbReference type="PROSITE" id="PS50089"/>
    </source>
</evidence>
<evidence type="ECO:0000313" key="5">
    <source>
        <dbReference type="EnsemblPlants" id="MELO3C021656.2.1"/>
    </source>
</evidence>
<keyword evidence="1" id="KW-0863">Zinc-finger</keyword>
<dbReference type="EnsemblPlants" id="MELO3C021656.2.1">
    <property type="protein sequence ID" value="MELO3C021656.2.1"/>
    <property type="gene ID" value="MELO3C021656.2"/>
</dbReference>
<evidence type="ECO:0000313" key="7">
    <source>
        <dbReference type="RefSeq" id="XP_008458935.1"/>
    </source>
</evidence>
<dbReference type="UniPathway" id="UPA00143"/>
<reference evidence="5" key="1">
    <citation type="submission" date="2023-03" db="UniProtKB">
        <authorList>
            <consortium name="EnsemblPlants"/>
        </authorList>
    </citation>
    <scope>IDENTIFICATION</scope>
</reference>
<dbReference type="PANTHER" id="PTHR45676">
    <property type="entry name" value="RING-H2 FINGER PROTEIN ATL51-RELATED"/>
    <property type="match status" value="1"/>
</dbReference>
<dbReference type="KEGG" id="cmo:103498194"/>
<name>A0A1S3C9L0_CUCME</name>
<dbReference type="SMR" id="A0A1S3C9L0"/>
<dbReference type="GO" id="GO:0008270">
    <property type="term" value="F:zinc ion binding"/>
    <property type="evidence" value="ECO:0007669"/>
    <property type="project" value="UniProtKB-KW"/>
</dbReference>
<dbReference type="InterPro" id="IPR001841">
    <property type="entry name" value="Znf_RING"/>
</dbReference>
<keyword evidence="3" id="KW-0812">Transmembrane</keyword>
<dbReference type="InterPro" id="IPR013083">
    <property type="entry name" value="Znf_RING/FYVE/PHD"/>
</dbReference>
<keyword evidence="1" id="KW-0479">Metal-binding</keyword>
<feature type="transmembrane region" description="Helical" evidence="3">
    <location>
        <begin position="17"/>
        <end position="40"/>
    </location>
</feature>
<dbReference type="PANTHER" id="PTHR45676:SF177">
    <property type="entry name" value="RING-TYPE E3 UBIQUITIN TRANSFERASE"/>
    <property type="match status" value="1"/>
</dbReference>
<dbReference type="SUPFAM" id="SSF57850">
    <property type="entry name" value="RING/U-box"/>
    <property type="match status" value="1"/>
</dbReference>
<dbReference type="OrthoDB" id="8062037at2759"/>
<dbReference type="RefSeq" id="XP_008458935.1">
    <property type="nucleotide sequence ID" value="XM_008460713.1"/>
</dbReference>
<dbReference type="SMART" id="SM00184">
    <property type="entry name" value="RING"/>
    <property type="match status" value="1"/>
</dbReference>
<evidence type="ECO:0000256" key="3">
    <source>
        <dbReference type="SAM" id="Phobius"/>
    </source>
</evidence>
<evidence type="ECO:0000256" key="2">
    <source>
        <dbReference type="SAM" id="MobiDB-lite"/>
    </source>
</evidence>
<dbReference type="eggNOG" id="KOG0800">
    <property type="taxonomic scope" value="Eukaryota"/>
</dbReference>
<dbReference type="Gene3D" id="3.30.40.10">
    <property type="entry name" value="Zinc/RING finger domain, C3HC4 (zinc finger)"/>
    <property type="match status" value="1"/>
</dbReference>
<keyword evidence="1" id="KW-0862">Zinc</keyword>